<proteinExistence type="inferred from homology"/>
<accession>A0A9Q3UNI2</accession>
<dbReference type="PIRSF" id="PIRSF003113">
    <property type="entry name" value="BolA"/>
    <property type="match status" value="1"/>
</dbReference>
<evidence type="ECO:0000313" key="4">
    <source>
        <dbReference type="Proteomes" id="UP001108027"/>
    </source>
</evidence>
<dbReference type="SUPFAM" id="SSF82657">
    <property type="entry name" value="BolA-like"/>
    <property type="match status" value="1"/>
</dbReference>
<dbReference type="Proteomes" id="UP001108027">
    <property type="component" value="Unassembled WGS sequence"/>
</dbReference>
<dbReference type="Pfam" id="PF01722">
    <property type="entry name" value="BolA"/>
    <property type="match status" value="1"/>
</dbReference>
<name>A0A9Q3UNI2_9GAMM</name>
<evidence type="ECO:0000313" key="3">
    <source>
        <dbReference type="EMBL" id="MCC4308203.1"/>
    </source>
</evidence>
<dbReference type="PANTHER" id="PTHR46229">
    <property type="entry name" value="BOLA TRANSCRIPTION REGULATOR"/>
    <property type="match status" value="1"/>
</dbReference>
<protein>
    <submittedName>
        <fullName evidence="3">BolA family transcriptional regulator</fullName>
    </submittedName>
</protein>
<sequence length="84" mass="9297">MNPDDVKALVEAGFDGADVAVEGEGDRFLIRVVSDAFEGLMPVKRQQLIYACINDRIKDNSIHAVSLKTFTRAEWDKAQKMGIA</sequence>
<dbReference type="RefSeq" id="WP_204426934.1">
    <property type="nucleotide sequence ID" value="NZ_ARXL01000070.1"/>
</dbReference>
<keyword evidence="4" id="KW-1185">Reference proteome</keyword>
<gene>
    <name evidence="3" type="ORF">LL252_06425</name>
</gene>
<evidence type="ECO:0000256" key="2">
    <source>
        <dbReference type="RuleBase" id="RU003860"/>
    </source>
</evidence>
<dbReference type="AlphaFoldDB" id="A0A9Q3UNI2"/>
<dbReference type="EMBL" id="JAJGNA010000005">
    <property type="protein sequence ID" value="MCC4308203.1"/>
    <property type="molecule type" value="Genomic_DNA"/>
</dbReference>
<comment type="caution">
    <text evidence="3">The sequence shown here is derived from an EMBL/GenBank/DDBJ whole genome shotgun (WGS) entry which is preliminary data.</text>
</comment>
<reference evidence="3" key="1">
    <citation type="submission" date="2021-10" db="EMBL/GenBank/DDBJ databases">
        <title>The diversity and Nitrogen Metabolism of Culturable Nitrate-Utilizing Bacteria Within the Oxygen Minimum Zone of the Changjiang (Yangtze River)Estuary.</title>
        <authorList>
            <person name="Zhang D."/>
            <person name="Zheng J."/>
            <person name="Liu S."/>
            <person name="He W."/>
        </authorList>
    </citation>
    <scope>NUCLEOTIDE SEQUENCE</scope>
    <source>
        <strain evidence="3">FXH-223</strain>
    </source>
</reference>
<evidence type="ECO:0000256" key="1">
    <source>
        <dbReference type="ARBA" id="ARBA00005578"/>
    </source>
</evidence>
<dbReference type="PANTHER" id="PTHR46229:SF4">
    <property type="entry name" value="ACID STRESS PROTEIN IBAG"/>
    <property type="match status" value="1"/>
</dbReference>
<dbReference type="InterPro" id="IPR036065">
    <property type="entry name" value="BolA-like_sf"/>
</dbReference>
<comment type="similarity">
    <text evidence="1 2">Belongs to the BolA/IbaG family.</text>
</comment>
<dbReference type="InterPro" id="IPR002634">
    <property type="entry name" value="BolA"/>
</dbReference>
<dbReference type="InterPro" id="IPR050961">
    <property type="entry name" value="BolA/IbaG_stress_morph_reg"/>
</dbReference>
<organism evidence="3 4">
    <name type="scientific">Alloalcanivorax marinus</name>
    <dbReference type="NCBI Taxonomy" id="1177169"/>
    <lineage>
        <taxon>Bacteria</taxon>
        <taxon>Pseudomonadati</taxon>
        <taxon>Pseudomonadota</taxon>
        <taxon>Gammaproteobacteria</taxon>
        <taxon>Oceanospirillales</taxon>
        <taxon>Alcanivoracaceae</taxon>
        <taxon>Alloalcanivorax</taxon>
    </lineage>
</organism>
<dbReference type="Gene3D" id="3.30.300.90">
    <property type="entry name" value="BolA-like"/>
    <property type="match status" value="1"/>
</dbReference>